<feature type="compositionally biased region" description="Pro residues" evidence="1">
    <location>
        <begin position="55"/>
        <end position="64"/>
    </location>
</feature>
<feature type="region of interest" description="Disordered" evidence="1">
    <location>
        <begin position="1"/>
        <end position="106"/>
    </location>
</feature>
<evidence type="ECO:0000313" key="3">
    <source>
        <dbReference type="Proteomes" id="UP001253637"/>
    </source>
</evidence>
<dbReference type="EMBL" id="LC625835">
    <property type="protein sequence ID" value="BCU03436.1"/>
    <property type="molecule type" value="Genomic_DNA"/>
</dbReference>
<evidence type="ECO:0000313" key="2">
    <source>
        <dbReference type="EMBL" id="BCU03436.1"/>
    </source>
</evidence>
<feature type="compositionally biased region" description="Basic residues" evidence="1">
    <location>
        <begin position="8"/>
        <end position="22"/>
    </location>
</feature>
<sequence>MERSRSDSRRHHQQGHRSHHHQQPQQQQQHRQPCPRDEPHDTSVVYINNLGRPGPCGPPGPPGPAGASIIGPAGPSGPAGLQGPAGPAGAPGGTGPAGPPGPPLPALGFSAILDPTGTPGIAVPAGATVTITGYNSSPATRTGLYNTGAFDGTGFDVPQDATYRFSAGFLFTESLAIDVDNMISLNLVVIPAGGGAAEVVRSSSQPSITVNETNTTVGNASCVVVAELNLVAGDRVITQIINDSGVPFVVVVTPGARQPFYWFDGAIATDAPLAPI</sequence>
<proteinExistence type="predicted"/>
<dbReference type="Proteomes" id="UP001253637">
    <property type="component" value="Segment"/>
</dbReference>
<feature type="compositionally biased region" description="Low complexity" evidence="1">
    <location>
        <begin position="65"/>
        <end position="88"/>
    </location>
</feature>
<accession>A0A811BQX9</accession>
<organism evidence="2 3">
    <name type="scientific">Pandoravirus japonicus</name>
    <dbReference type="NCBI Taxonomy" id="2823154"/>
    <lineage>
        <taxon>Viruses</taxon>
        <taxon>Pandoravirus</taxon>
    </lineage>
</organism>
<name>A0A811BQX9_9VIRU</name>
<evidence type="ECO:0000256" key="1">
    <source>
        <dbReference type="SAM" id="MobiDB-lite"/>
    </source>
</evidence>
<reference evidence="2" key="1">
    <citation type="submission" date="2021-04" db="EMBL/GenBank/DDBJ databases">
        <title>Draft Genome Sequence of Pandoravirus japonicus, Isolated from the Sabaishi River of Niigata, Japan.</title>
        <authorList>
            <person name="Hosokawa N."/>
            <person name="Takahashi H."/>
            <person name="Aoki K."/>
            <person name="Takemura M."/>
        </authorList>
    </citation>
    <scope>NUCLEOTIDE SEQUENCE</scope>
</reference>
<feature type="compositionally biased region" description="Low complexity" evidence="1">
    <location>
        <begin position="23"/>
        <end position="32"/>
    </location>
</feature>
<keyword evidence="2" id="KW-0176">Collagen</keyword>
<protein>
    <submittedName>
        <fullName evidence="2">Collagen triple helix incomplete domain containing protein</fullName>
    </submittedName>
</protein>